<name>A0A9Q4CPB9_MORMO</name>
<keyword evidence="5" id="KW-0143">Chaperone</keyword>
<evidence type="ECO:0000313" key="9">
    <source>
        <dbReference type="Proteomes" id="UP001076655"/>
    </source>
</evidence>
<evidence type="ECO:0000256" key="1">
    <source>
        <dbReference type="ARBA" id="ARBA00004418"/>
    </source>
</evidence>
<evidence type="ECO:0000256" key="4">
    <source>
        <dbReference type="ARBA" id="ARBA00022764"/>
    </source>
</evidence>
<dbReference type="PANTHER" id="PTHR30251">
    <property type="entry name" value="PILUS ASSEMBLY CHAPERONE"/>
    <property type="match status" value="1"/>
</dbReference>
<dbReference type="Proteomes" id="UP001076655">
    <property type="component" value="Unassembled WGS sequence"/>
</dbReference>
<evidence type="ECO:0000256" key="5">
    <source>
        <dbReference type="ARBA" id="ARBA00023186"/>
    </source>
</evidence>
<dbReference type="PRINTS" id="PR00969">
    <property type="entry name" value="CHAPERONPILI"/>
</dbReference>
<dbReference type="InterPro" id="IPR013783">
    <property type="entry name" value="Ig-like_fold"/>
</dbReference>
<comment type="caution">
    <text evidence="8">The sequence shown here is derived from an EMBL/GenBank/DDBJ whole genome shotgun (WGS) entry which is preliminary data.</text>
</comment>
<protein>
    <submittedName>
        <fullName evidence="8">Molecular chaperone</fullName>
    </submittedName>
</protein>
<gene>
    <name evidence="8" type="ORF">N0392_14750</name>
</gene>
<evidence type="ECO:0000313" key="8">
    <source>
        <dbReference type="EMBL" id="MCY0790940.1"/>
    </source>
</evidence>
<dbReference type="Gene3D" id="2.60.40.10">
    <property type="entry name" value="Immunoglobulins"/>
    <property type="match status" value="2"/>
</dbReference>
<dbReference type="EMBL" id="JAPNMI010000008">
    <property type="protein sequence ID" value="MCY0790940.1"/>
    <property type="molecule type" value="Genomic_DNA"/>
</dbReference>
<dbReference type="RefSeq" id="WP_046895061.1">
    <property type="nucleotide sequence ID" value="NZ_CABMNP010000046.1"/>
</dbReference>
<dbReference type="InterPro" id="IPR036316">
    <property type="entry name" value="Pili_assmbl_chap_C_dom_sf"/>
</dbReference>
<proteinExistence type="inferred from homology"/>
<feature type="domain" description="Pili assembly chaperone N-terminal" evidence="6">
    <location>
        <begin position="24"/>
        <end position="138"/>
    </location>
</feature>
<evidence type="ECO:0000256" key="3">
    <source>
        <dbReference type="ARBA" id="ARBA00022729"/>
    </source>
</evidence>
<dbReference type="InterPro" id="IPR016148">
    <property type="entry name" value="Pili_assmbl_chaperone_C"/>
</dbReference>
<sequence length="228" mass="25501">MFTKTNIITASVLLLLVSKSYAGFGLETTRVIYHEKNNSEGVVAFNTDKGRNYLLQSWVEDKAGNVSSDFVSTPPLVKLRAEKKNTLQVTKVASLPADRESLYWLNVKFVAPGEEGRENVLRYSMTNRIKIIYRPSVLDNNRDTENGTDKLAWSVSGNRLTVNNPAPYYVNISKITVNNQEVKLPSGYLSPKSTETLTVPQAIKLPANIKMTYINDYGKAVELNYSAK</sequence>
<dbReference type="GO" id="GO:0030288">
    <property type="term" value="C:outer membrane-bounded periplasmic space"/>
    <property type="evidence" value="ECO:0007669"/>
    <property type="project" value="InterPro"/>
</dbReference>
<dbReference type="InterPro" id="IPR050643">
    <property type="entry name" value="Periplasmic_pilus_chap"/>
</dbReference>
<evidence type="ECO:0000259" key="7">
    <source>
        <dbReference type="Pfam" id="PF02753"/>
    </source>
</evidence>
<evidence type="ECO:0000256" key="2">
    <source>
        <dbReference type="ARBA" id="ARBA00007399"/>
    </source>
</evidence>
<dbReference type="InterPro" id="IPR008962">
    <property type="entry name" value="PapD-like_sf"/>
</dbReference>
<keyword evidence="3" id="KW-0732">Signal</keyword>
<reference evidence="8" key="1">
    <citation type="submission" date="2022-08" db="EMBL/GenBank/DDBJ databases">
        <authorList>
            <person name="Dale J.L."/>
        </authorList>
    </citation>
    <scope>NUCLEOTIDE SEQUENCE</scope>
    <source>
        <strain evidence="8">2022EL-00758</strain>
    </source>
</reference>
<dbReference type="SUPFAM" id="SSF49354">
    <property type="entry name" value="PapD-like"/>
    <property type="match status" value="1"/>
</dbReference>
<dbReference type="Pfam" id="PF02753">
    <property type="entry name" value="PapD_C"/>
    <property type="match status" value="1"/>
</dbReference>
<comment type="similarity">
    <text evidence="2">Belongs to the periplasmic pilus chaperone family.</text>
</comment>
<dbReference type="InterPro" id="IPR001829">
    <property type="entry name" value="Pili_assmbl_chaperone_bac"/>
</dbReference>
<dbReference type="SUPFAM" id="SSF49584">
    <property type="entry name" value="Periplasmic chaperone C-domain"/>
    <property type="match status" value="1"/>
</dbReference>
<accession>A0A9Q4CPB9</accession>
<keyword evidence="4" id="KW-0574">Periplasm</keyword>
<feature type="domain" description="Pili assembly chaperone C-terminal" evidence="7">
    <location>
        <begin position="162"/>
        <end position="221"/>
    </location>
</feature>
<organism evidence="8 9">
    <name type="scientific">Morganella morganii</name>
    <name type="common">Proteus morganii</name>
    <dbReference type="NCBI Taxonomy" id="582"/>
    <lineage>
        <taxon>Bacteria</taxon>
        <taxon>Pseudomonadati</taxon>
        <taxon>Pseudomonadota</taxon>
        <taxon>Gammaproteobacteria</taxon>
        <taxon>Enterobacterales</taxon>
        <taxon>Morganellaceae</taxon>
        <taxon>Morganella</taxon>
    </lineage>
</organism>
<dbReference type="GO" id="GO:0071555">
    <property type="term" value="P:cell wall organization"/>
    <property type="evidence" value="ECO:0007669"/>
    <property type="project" value="InterPro"/>
</dbReference>
<comment type="subcellular location">
    <subcellularLocation>
        <location evidence="1">Periplasm</location>
    </subcellularLocation>
</comment>
<evidence type="ECO:0000259" key="6">
    <source>
        <dbReference type="Pfam" id="PF00345"/>
    </source>
</evidence>
<dbReference type="InterPro" id="IPR016147">
    <property type="entry name" value="Pili_assmbl_chaperone_N"/>
</dbReference>
<dbReference type="AlphaFoldDB" id="A0A9Q4CPB9"/>
<dbReference type="PANTHER" id="PTHR30251:SF6">
    <property type="entry name" value="FIMBRIAL CHAPERONE YFCS-RELATED"/>
    <property type="match status" value="1"/>
</dbReference>
<dbReference type="Pfam" id="PF00345">
    <property type="entry name" value="PapD_N"/>
    <property type="match status" value="1"/>
</dbReference>